<dbReference type="EMBL" id="GBRH01276597">
    <property type="protein sequence ID" value="JAD21298.1"/>
    <property type="molecule type" value="Transcribed_RNA"/>
</dbReference>
<sequence>MSSRIRRHSRRSSSTSTWSSSTSRVSSEHASSISSRAFRSIS</sequence>
<proteinExistence type="predicted"/>
<feature type="compositionally biased region" description="Basic residues" evidence="1">
    <location>
        <begin position="1"/>
        <end position="11"/>
    </location>
</feature>
<dbReference type="AlphaFoldDB" id="A0A0A8Y7Z5"/>
<reference evidence="2" key="2">
    <citation type="journal article" date="2015" name="Data Brief">
        <title>Shoot transcriptome of the giant reed, Arundo donax.</title>
        <authorList>
            <person name="Barrero R.A."/>
            <person name="Guerrero F.D."/>
            <person name="Moolhuijzen P."/>
            <person name="Goolsby J.A."/>
            <person name="Tidwell J."/>
            <person name="Bellgard S.E."/>
            <person name="Bellgard M.I."/>
        </authorList>
    </citation>
    <scope>NUCLEOTIDE SEQUENCE</scope>
    <source>
        <tissue evidence="2">Shoot tissue taken approximately 20 cm above the soil surface</tissue>
    </source>
</reference>
<evidence type="ECO:0000256" key="1">
    <source>
        <dbReference type="SAM" id="MobiDB-lite"/>
    </source>
</evidence>
<accession>A0A0A8Y7Z5</accession>
<feature type="compositionally biased region" description="Low complexity" evidence="1">
    <location>
        <begin position="12"/>
        <end position="42"/>
    </location>
</feature>
<organism evidence="2">
    <name type="scientific">Arundo donax</name>
    <name type="common">Giant reed</name>
    <name type="synonym">Donax arundinaceus</name>
    <dbReference type="NCBI Taxonomy" id="35708"/>
    <lineage>
        <taxon>Eukaryota</taxon>
        <taxon>Viridiplantae</taxon>
        <taxon>Streptophyta</taxon>
        <taxon>Embryophyta</taxon>
        <taxon>Tracheophyta</taxon>
        <taxon>Spermatophyta</taxon>
        <taxon>Magnoliopsida</taxon>
        <taxon>Liliopsida</taxon>
        <taxon>Poales</taxon>
        <taxon>Poaceae</taxon>
        <taxon>PACMAD clade</taxon>
        <taxon>Arundinoideae</taxon>
        <taxon>Arundineae</taxon>
        <taxon>Arundo</taxon>
    </lineage>
</organism>
<protein>
    <submittedName>
        <fullName evidence="2">Uncharacterized protein</fullName>
    </submittedName>
</protein>
<name>A0A0A8Y7Z5_ARUDO</name>
<feature type="region of interest" description="Disordered" evidence="1">
    <location>
        <begin position="1"/>
        <end position="42"/>
    </location>
</feature>
<evidence type="ECO:0000313" key="2">
    <source>
        <dbReference type="EMBL" id="JAD21298.1"/>
    </source>
</evidence>
<reference evidence="2" key="1">
    <citation type="submission" date="2014-09" db="EMBL/GenBank/DDBJ databases">
        <authorList>
            <person name="Magalhaes I.L.F."/>
            <person name="Oliveira U."/>
            <person name="Santos F.R."/>
            <person name="Vidigal T.H.D.A."/>
            <person name="Brescovit A.D."/>
            <person name="Santos A.J."/>
        </authorList>
    </citation>
    <scope>NUCLEOTIDE SEQUENCE</scope>
    <source>
        <tissue evidence="2">Shoot tissue taken approximately 20 cm above the soil surface</tissue>
    </source>
</reference>